<evidence type="ECO:0000313" key="4">
    <source>
        <dbReference type="Proteomes" id="UP001286456"/>
    </source>
</evidence>
<dbReference type="EMBL" id="JAUEPO010000001">
    <property type="protein sequence ID" value="KAK3336364.1"/>
    <property type="molecule type" value="Genomic_DNA"/>
</dbReference>
<dbReference type="InterPro" id="IPR052523">
    <property type="entry name" value="Trichothecene_AcTrans"/>
</dbReference>
<accession>A0AAE0MMC5</accession>
<name>A0AAE0MMC5_9PEZI</name>
<comment type="caution">
    <text evidence="3">The sequence shown here is derived from an EMBL/GenBank/DDBJ whole genome shotgun (WGS) entry which is preliminary data.</text>
</comment>
<dbReference type="InterPro" id="IPR000182">
    <property type="entry name" value="GNAT_dom"/>
</dbReference>
<keyword evidence="4" id="KW-1185">Reference proteome</keyword>
<dbReference type="PROSITE" id="PS51186">
    <property type="entry name" value="GNAT"/>
    <property type="match status" value="1"/>
</dbReference>
<dbReference type="InterPro" id="IPR016181">
    <property type="entry name" value="Acyl_CoA_acyltransferase"/>
</dbReference>
<evidence type="ECO:0000256" key="1">
    <source>
        <dbReference type="SAM" id="MobiDB-lite"/>
    </source>
</evidence>
<protein>
    <recommendedName>
        <fullName evidence="2">N-acetyltransferase domain-containing protein</fullName>
    </recommendedName>
</protein>
<reference evidence="3" key="2">
    <citation type="submission" date="2023-06" db="EMBL/GenBank/DDBJ databases">
        <authorList>
            <consortium name="Lawrence Berkeley National Laboratory"/>
            <person name="Haridas S."/>
            <person name="Hensen N."/>
            <person name="Bonometti L."/>
            <person name="Westerberg I."/>
            <person name="Brannstrom I.O."/>
            <person name="Guillou S."/>
            <person name="Cros-Aarteil S."/>
            <person name="Calhoun S."/>
            <person name="Kuo A."/>
            <person name="Mondo S."/>
            <person name="Pangilinan J."/>
            <person name="Riley R."/>
            <person name="Labutti K."/>
            <person name="Andreopoulos B."/>
            <person name="Lipzen A."/>
            <person name="Chen C."/>
            <person name="Yanf M."/>
            <person name="Daum C."/>
            <person name="Ng V."/>
            <person name="Clum A."/>
            <person name="Steindorff A."/>
            <person name="Ohm R."/>
            <person name="Martin F."/>
            <person name="Silar P."/>
            <person name="Natvig D."/>
            <person name="Lalanne C."/>
            <person name="Gautier V."/>
            <person name="Ament-Velasquez S.L."/>
            <person name="Kruys A."/>
            <person name="Hutchinson M.I."/>
            <person name="Powell A.J."/>
            <person name="Barry K."/>
            <person name="Miller A.N."/>
            <person name="Grigoriev I.V."/>
            <person name="Debuchy R."/>
            <person name="Gladieux P."/>
            <person name="Thoren M.H."/>
            <person name="Johannesson H."/>
        </authorList>
    </citation>
    <scope>NUCLEOTIDE SEQUENCE</scope>
    <source>
        <strain evidence="3">SMH4131-1</strain>
    </source>
</reference>
<dbReference type="SUPFAM" id="SSF55729">
    <property type="entry name" value="Acyl-CoA N-acyltransferases (Nat)"/>
    <property type="match status" value="1"/>
</dbReference>
<proteinExistence type="predicted"/>
<feature type="region of interest" description="Disordered" evidence="1">
    <location>
        <begin position="134"/>
        <end position="170"/>
    </location>
</feature>
<dbReference type="PANTHER" id="PTHR42791">
    <property type="entry name" value="GNAT FAMILY ACETYLTRANSFERASE"/>
    <property type="match status" value="1"/>
</dbReference>
<dbReference type="PANTHER" id="PTHR42791:SF1">
    <property type="entry name" value="N-ACETYLTRANSFERASE DOMAIN-CONTAINING PROTEIN"/>
    <property type="match status" value="1"/>
</dbReference>
<feature type="domain" description="N-acetyltransferase" evidence="2">
    <location>
        <begin position="109"/>
        <end position="268"/>
    </location>
</feature>
<dbReference type="Gene3D" id="3.40.630.30">
    <property type="match status" value="1"/>
</dbReference>
<gene>
    <name evidence="3" type="ORF">B0T19DRAFT_396123</name>
</gene>
<dbReference type="AlphaFoldDB" id="A0AAE0MMC5"/>
<dbReference type="GO" id="GO:0016747">
    <property type="term" value="F:acyltransferase activity, transferring groups other than amino-acyl groups"/>
    <property type="evidence" value="ECO:0007669"/>
    <property type="project" value="InterPro"/>
</dbReference>
<sequence>MRIRLAQLADVDRLTDIYVQSLKDDPFTLYFWPKIIEAKQKAAHEQGNGPMHRMVQQMEESYKLEQREHITDSLYDKSMVVIVAEKVAGVDLDVHQDTVVGYCTWEWVTLGESARASGEAMVQKICSESFPKCPRPSMAGKRPAPNHAWCSSSPRSETRIQAAAEDTEKSHAEDFANQGITQWWSIEQLATHPNHRQQGVGRYLVGWGFEKADRFGNMCAADCAAGAESQEDTLRFYQRLGFALPKHLRTVQVKGDVPCRYAVLKRAPGASAAK</sequence>
<organism evidence="3 4">
    <name type="scientific">Cercophora scortea</name>
    <dbReference type="NCBI Taxonomy" id="314031"/>
    <lineage>
        <taxon>Eukaryota</taxon>
        <taxon>Fungi</taxon>
        <taxon>Dikarya</taxon>
        <taxon>Ascomycota</taxon>
        <taxon>Pezizomycotina</taxon>
        <taxon>Sordariomycetes</taxon>
        <taxon>Sordariomycetidae</taxon>
        <taxon>Sordariales</taxon>
        <taxon>Lasiosphaeriaceae</taxon>
        <taxon>Cercophora</taxon>
    </lineage>
</organism>
<evidence type="ECO:0000313" key="3">
    <source>
        <dbReference type="EMBL" id="KAK3336364.1"/>
    </source>
</evidence>
<evidence type="ECO:0000259" key="2">
    <source>
        <dbReference type="PROSITE" id="PS51186"/>
    </source>
</evidence>
<dbReference type="Proteomes" id="UP001286456">
    <property type="component" value="Unassembled WGS sequence"/>
</dbReference>
<reference evidence="3" key="1">
    <citation type="journal article" date="2023" name="Mol. Phylogenet. Evol.">
        <title>Genome-scale phylogeny and comparative genomics of the fungal order Sordariales.</title>
        <authorList>
            <person name="Hensen N."/>
            <person name="Bonometti L."/>
            <person name="Westerberg I."/>
            <person name="Brannstrom I.O."/>
            <person name="Guillou S."/>
            <person name="Cros-Aarteil S."/>
            <person name="Calhoun S."/>
            <person name="Haridas S."/>
            <person name="Kuo A."/>
            <person name="Mondo S."/>
            <person name="Pangilinan J."/>
            <person name="Riley R."/>
            <person name="LaButti K."/>
            <person name="Andreopoulos B."/>
            <person name="Lipzen A."/>
            <person name="Chen C."/>
            <person name="Yan M."/>
            <person name="Daum C."/>
            <person name="Ng V."/>
            <person name="Clum A."/>
            <person name="Steindorff A."/>
            <person name="Ohm R.A."/>
            <person name="Martin F."/>
            <person name="Silar P."/>
            <person name="Natvig D.O."/>
            <person name="Lalanne C."/>
            <person name="Gautier V."/>
            <person name="Ament-Velasquez S.L."/>
            <person name="Kruys A."/>
            <person name="Hutchinson M.I."/>
            <person name="Powell A.J."/>
            <person name="Barry K."/>
            <person name="Miller A.N."/>
            <person name="Grigoriev I.V."/>
            <person name="Debuchy R."/>
            <person name="Gladieux P."/>
            <person name="Hiltunen Thoren M."/>
            <person name="Johannesson H."/>
        </authorList>
    </citation>
    <scope>NUCLEOTIDE SEQUENCE</scope>
    <source>
        <strain evidence="3">SMH4131-1</strain>
    </source>
</reference>
<dbReference type="Pfam" id="PF13508">
    <property type="entry name" value="Acetyltransf_7"/>
    <property type="match status" value="1"/>
</dbReference>
<dbReference type="CDD" id="cd04301">
    <property type="entry name" value="NAT_SF"/>
    <property type="match status" value="1"/>
</dbReference>